<dbReference type="InterPro" id="IPR030678">
    <property type="entry name" value="Peptide/Ni-bd"/>
</dbReference>
<keyword evidence="4" id="KW-1185">Reference proteome</keyword>
<evidence type="ECO:0000313" key="4">
    <source>
        <dbReference type="Proteomes" id="UP001595696"/>
    </source>
</evidence>
<dbReference type="InterPro" id="IPR000914">
    <property type="entry name" value="SBP_5_dom"/>
</dbReference>
<dbReference type="Gene3D" id="3.10.105.10">
    <property type="entry name" value="Dipeptide-binding Protein, Domain 3"/>
    <property type="match status" value="1"/>
</dbReference>
<reference evidence="4" key="1">
    <citation type="journal article" date="2019" name="Int. J. Syst. Evol. Microbiol.">
        <title>The Global Catalogue of Microorganisms (GCM) 10K type strain sequencing project: providing services to taxonomists for standard genome sequencing and annotation.</title>
        <authorList>
            <consortium name="The Broad Institute Genomics Platform"/>
            <consortium name="The Broad Institute Genome Sequencing Center for Infectious Disease"/>
            <person name="Wu L."/>
            <person name="Ma J."/>
        </authorList>
    </citation>
    <scope>NUCLEOTIDE SEQUENCE [LARGE SCALE GENOMIC DNA]</scope>
    <source>
        <strain evidence="4">CGMCC 4.7330</strain>
    </source>
</reference>
<feature type="signal peptide" evidence="1">
    <location>
        <begin position="1"/>
        <end position="32"/>
    </location>
</feature>
<dbReference type="Proteomes" id="UP001595696">
    <property type="component" value="Unassembled WGS sequence"/>
</dbReference>
<dbReference type="RefSeq" id="WP_378616358.1">
    <property type="nucleotide sequence ID" value="NZ_JBHSAX010000033.1"/>
</dbReference>
<gene>
    <name evidence="3" type="ORF">ACFO0B_28770</name>
</gene>
<evidence type="ECO:0000259" key="2">
    <source>
        <dbReference type="Pfam" id="PF00496"/>
    </source>
</evidence>
<feature type="chain" id="PRO_5045966571" evidence="1">
    <location>
        <begin position="33"/>
        <end position="552"/>
    </location>
</feature>
<dbReference type="PIRSF" id="PIRSF002741">
    <property type="entry name" value="MppA"/>
    <property type="match status" value="1"/>
</dbReference>
<keyword evidence="1" id="KW-0732">Signal</keyword>
<comment type="caution">
    <text evidence="3">The sequence shown here is derived from an EMBL/GenBank/DDBJ whole genome shotgun (WGS) entry which is preliminary data.</text>
</comment>
<dbReference type="PROSITE" id="PS51257">
    <property type="entry name" value="PROKAR_LIPOPROTEIN"/>
    <property type="match status" value="1"/>
</dbReference>
<name>A0ABV8E2L4_9NOCA</name>
<dbReference type="EMBL" id="JBHSAX010000033">
    <property type="protein sequence ID" value="MFC3966002.1"/>
    <property type="molecule type" value="Genomic_DNA"/>
</dbReference>
<feature type="domain" description="Solute-binding protein family 5" evidence="2">
    <location>
        <begin position="95"/>
        <end position="451"/>
    </location>
</feature>
<organism evidence="3 4">
    <name type="scientific">Nocardia jiangsuensis</name>
    <dbReference type="NCBI Taxonomy" id="1691563"/>
    <lineage>
        <taxon>Bacteria</taxon>
        <taxon>Bacillati</taxon>
        <taxon>Actinomycetota</taxon>
        <taxon>Actinomycetes</taxon>
        <taxon>Mycobacteriales</taxon>
        <taxon>Nocardiaceae</taxon>
        <taxon>Nocardia</taxon>
    </lineage>
</organism>
<dbReference type="CDD" id="cd08492">
    <property type="entry name" value="PBP2_NikA_DppA_OppA_like_15"/>
    <property type="match status" value="1"/>
</dbReference>
<sequence length="552" mass="58511">MNRRDNRSSTVIRYRRPLAALAVAATATAVLAGCGGDTGGSGGDAGPPQPGGTLRYGLSQAPTCADPAQAGSNQTIYVTRQVVDSLTDQDPETGELKPWLAQSWEISPDATTFTFELAENATFSDGSPVTADSVKRTFDAVGELGGAKAPLAASYLTGYTGTTVVDPRTARVTFDRPNAQFLQASSTSQLGILSDATNAASTEERCQGEKIIGSGPFTYASYTQNVSATLVKRAGYAWGSAVFGHDGEAYLDRIEFTVVPESGVRTGSLSSDQLDAVSDALPQDAPQIEATGGSVLTTANPGVVFGLQPNVTRGPLRDPAVRTALLTAIDRQELIDTVLGPQFAPATSVLGAKTPGYRDLSARLKFDQAATRTALDRAGWVPGADGTRVKDGERLSFDVTFSQVFAGNQAILELVQQQLRQVGVDLRLELVPAGEYTARQNSGDFDSIYYNSTRADGDILRATFGLEGRNLNRRGAVPALDQTLDAQLRTVDTAARAELIRTAQGQVFDAGLWIPTVELSQAIGAGPDTNDLRFEASARLQFFDTWLSGRRP</sequence>
<proteinExistence type="predicted"/>
<dbReference type="Gene3D" id="3.40.190.10">
    <property type="entry name" value="Periplasmic binding protein-like II"/>
    <property type="match status" value="1"/>
</dbReference>
<protein>
    <submittedName>
        <fullName evidence="3">ABC transporter substrate-binding protein</fullName>
    </submittedName>
</protein>
<evidence type="ECO:0000256" key="1">
    <source>
        <dbReference type="SAM" id="SignalP"/>
    </source>
</evidence>
<accession>A0ABV8E2L4</accession>
<dbReference type="InterPro" id="IPR039424">
    <property type="entry name" value="SBP_5"/>
</dbReference>
<dbReference type="Pfam" id="PF00496">
    <property type="entry name" value="SBP_bac_5"/>
    <property type="match status" value="1"/>
</dbReference>
<dbReference type="PANTHER" id="PTHR30290">
    <property type="entry name" value="PERIPLASMIC BINDING COMPONENT OF ABC TRANSPORTER"/>
    <property type="match status" value="1"/>
</dbReference>
<evidence type="ECO:0000313" key="3">
    <source>
        <dbReference type="EMBL" id="MFC3966002.1"/>
    </source>
</evidence>
<dbReference type="SUPFAM" id="SSF53850">
    <property type="entry name" value="Periplasmic binding protein-like II"/>
    <property type="match status" value="1"/>
</dbReference>